<feature type="compositionally biased region" description="Basic and acidic residues" evidence="1">
    <location>
        <begin position="91"/>
        <end position="102"/>
    </location>
</feature>
<protein>
    <submittedName>
        <fullName evidence="2">(thale cress) hypothetical protein</fullName>
    </submittedName>
</protein>
<sequence>MNVDIKTNFDHRLSFLVGIDNNIIEDMELLGLEDSDNEERLSDISDSCLSMGTETDGSMLTLFPETSNPPEMFEQSEQKDKANVGVGPSKPLKDTPKPDRTKPSRLSISTTSTKALTSSKRPVTGISSSVRPLNRKR</sequence>
<name>A0A7G2FGR0_ARATH</name>
<gene>
    <name evidence="2" type="ORF">AT9943_LOCUS20996</name>
</gene>
<reference evidence="2 3" key="1">
    <citation type="submission" date="2020-09" db="EMBL/GenBank/DDBJ databases">
        <authorList>
            <person name="Ashkenazy H."/>
        </authorList>
    </citation>
    <scope>NUCLEOTIDE SEQUENCE [LARGE SCALE GENOMIC DNA]</scope>
    <source>
        <strain evidence="3">cv. Cdm-0</strain>
    </source>
</reference>
<dbReference type="EMBL" id="LR881470">
    <property type="protein sequence ID" value="CAD5333649.1"/>
    <property type="molecule type" value="Genomic_DNA"/>
</dbReference>
<feature type="compositionally biased region" description="Polar residues" evidence="1">
    <location>
        <begin position="48"/>
        <end position="69"/>
    </location>
</feature>
<proteinExistence type="predicted"/>
<dbReference type="AlphaFoldDB" id="A0A7G2FGR0"/>
<dbReference type="Proteomes" id="UP000516314">
    <property type="component" value="Chromosome 5"/>
</dbReference>
<feature type="region of interest" description="Disordered" evidence="1">
    <location>
        <begin position="48"/>
        <end position="137"/>
    </location>
</feature>
<accession>A0A7G2FGR0</accession>
<evidence type="ECO:0000313" key="2">
    <source>
        <dbReference type="EMBL" id="CAD5333649.1"/>
    </source>
</evidence>
<evidence type="ECO:0000313" key="3">
    <source>
        <dbReference type="Proteomes" id="UP000516314"/>
    </source>
</evidence>
<evidence type="ECO:0000256" key="1">
    <source>
        <dbReference type="SAM" id="MobiDB-lite"/>
    </source>
</evidence>
<feature type="compositionally biased region" description="Low complexity" evidence="1">
    <location>
        <begin position="106"/>
        <end position="120"/>
    </location>
</feature>
<organism evidence="2 3">
    <name type="scientific">Arabidopsis thaliana</name>
    <name type="common">Mouse-ear cress</name>
    <dbReference type="NCBI Taxonomy" id="3702"/>
    <lineage>
        <taxon>Eukaryota</taxon>
        <taxon>Viridiplantae</taxon>
        <taxon>Streptophyta</taxon>
        <taxon>Embryophyta</taxon>
        <taxon>Tracheophyta</taxon>
        <taxon>Spermatophyta</taxon>
        <taxon>Magnoliopsida</taxon>
        <taxon>eudicotyledons</taxon>
        <taxon>Gunneridae</taxon>
        <taxon>Pentapetalae</taxon>
        <taxon>rosids</taxon>
        <taxon>malvids</taxon>
        <taxon>Brassicales</taxon>
        <taxon>Brassicaceae</taxon>
        <taxon>Camelineae</taxon>
        <taxon>Arabidopsis</taxon>
    </lineage>
</organism>